<reference evidence="8" key="2">
    <citation type="submission" date="2021-04" db="EMBL/GenBank/DDBJ databases">
        <title>Isolation and characterization of a novel species of the genus Sulfurimonas.</title>
        <authorList>
            <person name="Fukui M."/>
        </authorList>
    </citation>
    <scope>NUCLEOTIDE SEQUENCE</scope>
    <source>
        <strain evidence="8">H1576</strain>
    </source>
</reference>
<evidence type="ECO:0000256" key="5">
    <source>
        <dbReference type="PROSITE-ProRule" id="PRU01248"/>
    </source>
</evidence>
<dbReference type="InterPro" id="IPR010998">
    <property type="entry name" value="Integrase_recombinase_N"/>
</dbReference>
<proteinExistence type="inferred from homology"/>
<dbReference type="InterPro" id="IPR044068">
    <property type="entry name" value="CB"/>
</dbReference>
<evidence type="ECO:0000259" key="6">
    <source>
        <dbReference type="PROSITE" id="PS51898"/>
    </source>
</evidence>
<dbReference type="GO" id="GO:0006310">
    <property type="term" value="P:DNA recombination"/>
    <property type="evidence" value="ECO:0007669"/>
    <property type="project" value="UniProtKB-KW"/>
</dbReference>
<dbReference type="GO" id="GO:0003677">
    <property type="term" value="F:DNA binding"/>
    <property type="evidence" value="ECO:0007669"/>
    <property type="project" value="UniProtKB-UniRule"/>
</dbReference>
<feature type="domain" description="Core-binding (CB)" evidence="7">
    <location>
        <begin position="79"/>
        <end position="159"/>
    </location>
</feature>
<evidence type="ECO:0000256" key="2">
    <source>
        <dbReference type="ARBA" id="ARBA00022908"/>
    </source>
</evidence>
<dbReference type="InterPro" id="IPR002104">
    <property type="entry name" value="Integrase_catalytic"/>
</dbReference>
<evidence type="ECO:0000259" key="7">
    <source>
        <dbReference type="PROSITE" id="PS51900"/>
    </source>
</evidence>
<dbReference type="EMBL" id="CP046072">
    <property type="protein sequence ID" value="QSZ41206.1"/>
    <property type="molecule type" value="Genomic_DNA"/>
</dbReference>
<dbReference type="InterPro" id="IPR050808">
    <property type="entry name" value="Phage_Integrase"/>
</dbReference>
<dbReference type="InterPro" id="IPR011010">
    <property type="entry name" value="DNA_brk_join_enz"/>
</dbReference>
<accession>A0A975AZ08</accession>
<keyword evidence="4" id="KW-0233">DNA recombination</keyword>
<evidence type="ECO:0000256" key="1">
    <source>
        <dbReference type="ARBA" id="ARBA00008857"/>
    </source>
</evidence>
<protein>
    <submittedName>
        <fullName evidence="8">Tyrosine-type recombinase/integrase</fullName>
    </submittedName>
</protein>
<dbReference type="PROSITE" id="PS51898">
    <property type="entry name" value="TYR_RECOMBINASE"/>
    <property type="match status" value="1"/>
</dbReference>
<dbReference type="Pfam" id="PF00589">
    <property type="entry name" value="Phage_integrase"/>
    <property type="match status" value="1"/>
</dbReference>
<feature type="domain" description="Tyr recombinase" evidence="6">
    <location>
        <begin position="184"/>
        <end position="362"/>
    </location>
</feature>
<evidence type="ECO:0000313" key="8">
    <source>
        <dbReference type="EMBL" id="QSZ41206.1"/>
    </source>
</evidence>
<dbReference type="InterPro" id="IPR013762">
    <property type="entry name" value="Integrase-like_cat_sf"/>
</dbReference>
<comment type="similarity">
    <text evidence="1">Belongs to the 'phage' integrase family.</text>
</comment>
<dbReference type="PROSITE" id="PS51900">
    <property type="entry name" value="CB"/>
    <property type="match status" value="1"/>
</dbReference>
<evidence type="ECO:0000256" key="4">
    <source>
        <dbReference type="ARBA" id="ARBA00023172"/>
    </source>
</evidence>
<gene>
    <name evidence="8" type="ORF">GJV85_03455</name>
</gene>
<dbReference type="PANTHER" id="PTHR30629:SF2">
    <property type="entry name" value="PROPHAGE INTEGRASE INTS-RELATED"/>
    <property type="match status" value="1"/>
</dbReference>
<name>A0A975AZ08_9BACT</name>
<dbReference type="PANTHER" id="PTHR30629">
    <property type="entry name" value="PROPHAGE INTEGRASE"/>
    <property type="match status" value="1"/>
</dbReference>
<sequence>MAMIKSKKFPGVYSNILKNGDTTYYCGYNNTSGKWRRVKVGNKSHGITENYANNKRIEYINITRLGEDPLAHKKNKQQLKLNAIAESYFQYLLDSGKKDTYNPQNRYNLHVKEYIGGKSINHLTKADILTIKTRLLSTKSKATTKHVISLVSTIINHAITSENIRFNSHNICDGLMDDLKLDNARINYLTQENIIQLLDAIKDDEELDLFTRLSLSTGARLNSIVNLTAKSFSGSNISIYDFKSQSTYKSHVSESLLPNIKETLKGLKPNDYVIGRSDKIFNSRTIQGRLKKHLDKLFNIGLDPKDAKNRIVVHSLRHTFASLLVIAGTPLYNVMRLMNHASMDMTMRYAHLAPESGKDAINNMLNFKELQA</sequence>
<reference evidence="8" key="1">
    <citation type="submission" date="2019-11" db="EMBL/GenBank/DDBJ databases">
        <authorList>
            <person name="Kojima H."/>
        </authorList>
    </citation>
    <scope>NUCLEOTIDE SEQUENCE</scope>
    <source>
        <strain evidence="8">H1576</strain>
    </source>
</reference>
<dbReference type="AlphaFoldDB" id="A0A975AZ08"/>
<dbReference type="CDD" id="cd00796">
    <property type="entry name" value="INT_Rci_Hp1_C"/>
    <property type="match status" value="1"/>
</dbReference>
<dbReference type="GO" id="GO:0015074">
    <property type="term" value="P:DNA integration"/>
    <property type="evidence" value="ECO:0007669"/>
    <property type="project" value="UniProtKB-KW"/>
</dbReference>
<dbReference type="SUPFAM" id="SSF56349">
    <property type="entry name" value="DNA breaking-rejoining enzymes"/>
    <property type="match status" value="1"/>
</dbReference>
<dbReference type="KEGG" id="saqt:GJV85_03455"/>
<keyword evidence="3 5" id="KW-0238">DNA-binding</keyword>
<keyword evidence="2" id="KW-0229">DNA integration</keyword>
<dbReference type="Gene3D" id="1.10.150.130">
    <property type="match status" value="1"/>
</dbReference>
<dbReference type="RefSeq" id="WP_207562479.1">
    <property type="nucleotide sequence ID" value="NZ_CP046072.1"/>
</dbReference>
<dbReference type="Gene3D" id="1.10.443.10">
    <property type="entry name" value="Intergrase catalytic core"/>
    <property type="match status" value="1"/>
</dbReference>
<keyword evidence="9" id="KW-1185">Reference proteome</keyword>
<dbReference type="Proteomes" id="UP000671852">
    <property type="component" value="Chromosome"/>
</dbReference>
<evidence type="ECO:0000313" key="9">
    <source>
        <dbReference type="Proteomes" id="UP000671852"/>
    </source>
</evidence>
<organism evidence="8 9">
    <name type="scientific">Sulfurimonas aquatica</name>
    <dbReference type="NCBI Taxonomy" id="2672570"/>
    <lineage>
        <taxon>Bacteria</taxon>
        <taxon>Pseudomonadati</taxon>
        <taxon>Campylobacterota</taxon>
        <taxon>Epsilonproteobacteria</taxon>
        <taxon>Campylobacterales</taxon>
        <taxon>Sulfurimonadaceae</taxon>
        <taxon>Sulfurimonas</taxon>
    </lineage>
</organism>
<evidence type="ECO:0000256" key="3">
    <source>
        <dbReference type="ARBA" id="ARBA00023125"/>
    </source>
</evidence>